<evidence type="ECO:0000313" key="2">
    <source>
        <dbReference type="EMBL" id="CAH1108266.1"/>
    </source>
</evidence>
<evidence type="ECO:0008006" key="4">
    <source>
        <dbReference type="Google" id="ProtNLM"/>
    </source>
</evidence>
<keyword evidence="3" id="KW-1185">Reference proteome</keyword>
<evidence type="ECO:0000256" key="1">
    <source>
        <dbReference type="SAM" id="SignalP"/>
    </source>
</evidence>
<feature type="signal peptide" evidence="1">
    <location>
        <begin position="1"/>
        <end position="25"/>
    </location>
</feature>
<dbReference type="Proteomes" id="UP001153636">
    <property type="component" value="Chromosome 3"/>
</dbReference>
<feature type="chain" id="PRO_5040192834" description="Zinc finger MYM-type 1-like" evidence="1">
    <location>
        <begin position="26"/>
        <end position="149"/>
    </location>
</feature>
<name>A0A9P0D1Q7_9CUCU</name>
<proteinExistence type="predicted"/>
<dbReference type="SUPFAM" id="SSF53098">
    <property type="entry name" value="Ribonuclease H-like"/>
    <property type="match status" value="1"/>
</dbReference>
<protein>
    <recommendedName>
        <fullName evidence="4">Zinc finger MYM-type 1-like</fullName>
    </recommendedName>
</protein>
<gene>
    <name evidence="2" type="ORF">PSYICH_LOCUS9039</name>
</gene>
<dbReference type="InterPro" id="IPR012337">
    <property type="entry name" value="RNaseH-like_sf"/>
</dbReference>
<evidence type="ECO:0000313" key="3">
    <source>
        <dbReference type="Proteomes" id="UP001153636"/>
    </source>
</evidence>
<dbReference type="PANTHER" id="PTHR45749">
    <property type="match status" value="1"/>
</dbReference>
<accession>A0A9P0D1Q7</accession>
<keyword evidence="1" id="KW-0732">Signal</keyword>
<dbReference type="AlphaFoldDB" id="A0A9P0D1Q7"/>
<organism evidence="2 3">
    <name type="scientific">Psylliodes chrysocephalus</name>
    <dbReference type="NCBI Taxonomy" id="3402493"/>
    <lineage>
        <taxon>Eukaryota</taxon>
        <taxon>Metazoa</taxon>
        <taxon>Ecdysozoa</taxon>
        <taxon>Arthropoda</taxon>
        <taxon>Hexapoda</taxon>
        <taxon>Insecta</taxon>
        <taxon>Pterygota</taxon>
        <taxon>Neoptera</taxon>
        <taxon>Endopterygota</taxon>
        <taxon>Coleoptera</taxon>
        <taxon>Polyphaga</taxon>
        <taxon>Cucujiformia</taxon>
        <taxon>Chrysomeloidea</taxon>
        <taxon>Chrysomelidae</taxon>
        <taxon>Galerucinae</taxon>
        <taxon>Alticini</taxon>
        <taxon>Psylliodes</taxon>
    </lineage>
</organism>
<dbReference type="OrthoDB" id="6762374at2759"/>
<sequence length="149" mass="16877">MITCQLMNIFLDSMLLLPLLHKVLTDFLVRFQFSFSYCCGFCTDGASNVSGVLNGLQARVRQSEPKAVHIHCFAHSLNLAIQESMSIVPDIRDALIVFKDIIKFVKDSPKRVAVFKGFQAESDTNVGLRPFCPTKWYIRVSFVETLEKL</sequence>
<dbReference type="PANTHER" id="PTHR45749:SF14">
    <property type="entry name" value="TTF-TYPE DOMAIN-CONTAINING PROTEIN"/>
    <property type="match status" value="1"/>
</dbReference>
<reference evidence="2" key="1">
    <citation type="submission" date="2022-01" db="EMBL/GenBank/DDBJ databases">
        <authorList>
            <person name="King R."/>
        </authorList>
    </citation>
    <scope>NUCLEOTIDE SEQUENCE</scope>
</reference>
<dbReference type="EMBL" id="OV651815">
    <property type="protein sequence ID" value="CAH1108266.1"/>
    <property type="molecule type" value="Genomic_DNA"/>
</dbReference>